<evidence type="ECO:0000256" key="1">
    <source>
        <dbReference type="ARBA" id="ARBA00001946"/>
    </source>
</evidence>
<comment type="subcellular location">
    <subcellularLocation>
        <location evidence="6">Cytoplasmic vesicle</location>
        <location evidence="6">Autophagosome membrane</location>
    </subcellularLocation>
    <subcellularLocation>
        <location evidence="3">Golgi apparatus</location>
        <location evidence="3">cis-Golgi network</location>
    </subcellularLocation>
    <subcellularLocation>
        <location evidence="2">Golgi apparatus</location>
        <location evidence="2">trans-Golgi network membrane</location>
    </subcellularLocation>
    <subcellularLocation>
        <location evidence="4">Lysosome</location>
    </subcellularLocation>
    <subcellularLocation>
        <location evidence="5">Membrane</location>
        <topology evidence="5">Lipid-anchor</topology>
        <orientation evidence="5">Cytoplasmic side</orientation>
    </subcellularLocation>
</comment>
<keyword evidence="17" id="KW-0460">Magnesium</keyword>
<dbReference type="Proteomes" id="UP000218231">
    <property type="component" value="Unassembled WGS sequence"/>
</dbReference>
<dbReference type="Gene3D" id="3.40.50.300">
    <property type="entry name" value="P-loop containing nucleotide triphosphate hydrolases"/>
    <property type="match status" value="1"/>
</dbReference>
<dbReference type="InterPro" id="IPR009075">
    <property type="entry name" value="AcylCo_DH/oxidase_C"/>
</dbReference>
<dbReference type="PROSITE" id="PS51421">
    <property type="entry name" value="RAS"/>
    <property type="match status" value="1"/>
</dbReference>
<evidence type="ECO:0000259" key="30">
    <source>
        <dbReference type="Pfam" id="PF02770"/>
    </source>
</evidence>
<dbReference type="SUPFAM" id="SSF47203">
    <property type="entry name" value="Acyl-CoA dehydrogenase C-terminal domain-like"/>
    <property type="match status" value="1"/>
</dbReference>
<evidence type="ECO:0000256" key="3">
    <source>
        <dbReference type="ARBA" id="ARBA00004222"/>
    </source>
</evidence>
<evidence type="ECO:0000259" key="31">
    <source>
        <dbReference type="Pfam" id="PF18158"/>
    </source>
</evidence>
<dbReference type="SMART" id="SM00175">
    <property type="entry name" value="RAB"/>
    <property type="match status" value="1"/>
</dbReference>
<dbReference type="EMBL" id="LIAE01010292">
    <property type="protein sequence ID" value="PAV63784.1"/>
    <property type="molecule type" value="Genomic_DNA"/>
</dbReference>
<feature type="coiled-coil region" evidence="28">
    <location>
        <begin position="709"/>
        <end position="736"/>
    </location>
</feature>
<evidence type="ECO:0000259" key="29">
    <source>
        <dbReference type="Pfam" id="PF00441"/>
    </source>
</evidence>
<keyword evidence="34" id="KW-1185">Reference proteome</keyword>
<organism evidence="33 34">
    <name type="scientific">Diploscapter pachys</name>
    <dbReference type="NCBI Taxonomy" id="2018661"/>
    <lineage>
        <taxon>Eukaryota</taxon>
        <taxon>Metazoa</taxon>
        <taxon>Ecdysozoa</taxon>
        <taxon>Nematoda</taxon>
        <taxon>Chromadorea</taxon>
        <taxon>Rhabditida</taxon>
        <taxon>Rhabditina</taxon>
        <taxon>Rhabditomorpha</taxon>
        <taxon>Rhabditoidea</taxon>
        <taxon>Rhabditidae</taxon>
        <taxon>Diploscapter</taxon>
    </lineage>
</organism>
<feature type="domain" description="Acyl-CoA dehydrogenase 11-like C-terminal" evidence="32">
    <location>
        <begin position="691"/>
        <end position="810"/>
    </location>
</feature>
<dbReference type="PRINTS" id="PR00449">
    <property type="entry name" value="RASTRNSFRMNG"/>
</dbReference>
<dbReference type="Pfam" id="PF22217">
    <property type="entry name" value="ACDH-11_C"/>
    <property type="match status" value="1"/>
</dbReference>
<dbReference type="OrthoDB" id="10251155at2759"/>
<dbReference type="STRING" id="2018661.A0A2A2JPX3"/>
<dbReference type="PROSITE" id="PS51419">
    <property type="entry name" value="RAB"/>
    <property type="match status" value="1"/>
</dbReference>
<feature type="domain" description="Acyl-CoA dehydrogenase/oxidase C-terminal" evidence="29">
    <location>
        <begin position="527"/>
        <end position="683"/>
    </location>
</feature>
<dbReference type="SMART" id="SM00176">
    <property type="entry name" value="RAN"/>
    <property type="match status" value="1"/>
</dbReference>
<keyword evidence="12" id="KW-0285">Flavoprotein</keyword>
<keyword evidence="18" id="KW-0333">Golgi apparatus</keyword>
<comment type="catalytic activity">
    <reaction evidence="25">
        <text>GTP + H2O = GDP + phosphate + H(+)</text>
        <dbReference type="Rhea" id="RHEA:19669"/>
        <dbReference type="ChEBI" id="CHEBI:15377"/>
        <dbReference type="ChEBI" id="CHEBI:15378"/>
        <dbReference type="ChEBI" id="CHEBI:37565"/>
        <dbReference type="ChEBI" id="CHEBI:43474"/>
        <dbReference type="ChEBI" id="CHEBI:58189"/>
        <dbReference type="EC" id="3.6.5.2"/>
    </reaction>
    <physiologicalReaction direction="left-to-right" evidence="25">
        <dbReference type="Rhea" id="RHEA:19670"/>
    </physiologicalReaction>
</comment>
<evidence type="ECO:0000256" key="28">
    <source>
        <dbReference type="SAM" id="Coils"/>
    </source>
</evidence>
<dbReference type="Pfam" id="PF00441">
    <property type="entry name" value="Acyl-CoA_dh_1"/>
    <property type="match status" value="1"/>
</dbReference>
<dbReference type="InterPro" id="IPR052904">
    <property type="entry name" value="Acyl-CoA_dehydrogenase-like"/>
</dbReference>
<keyword evidence="22" id="KW-0449">Lipoprotein</keyword>
<comment type="cofactor">
    <cofactor evidence="1">
        <name>Mg(2+)</name>
        <dbReference type="ChEBI" id="CHEBI:18420"/>
    </cofactor>
</comment>
<keyword evidence="21" id="KW-0458">Lysosome</keyword>
<dbReference type="GO" id="GO:0031410">
    <property type="term" value="C:cytoplasmic vesicle"/>
    <property type="evidence" value="ECO:0007669"/>
    <property type="project" value="UniProtKB-KW"/>
</dbReference>
<dbReference type="InterPro" id="IPR036250">
    <property type="entry name" value="AcylCo_DH-like_C"/>
</dbReference>
<evidence type="ECO:0000256" key="15">
    <source>
        <dbReference type="ARBA" id="ARBA00022801"/>
    </source>
</evidence>
<dbReference type="AlphaFoldDB" id="A0A2A2JPX3"/>
<evidence type="ECO:0000256" key="2">
    <source>
        <dbReference type="ARBA" id="ARBA00004198"/>
    </source>
</evidence>
<evidence type="ECO:0000256" key="21">
    <source>
        <dbReference type="ARBA" id="ARBA00023228"/>
    </source>
</evidence>
<evidence type="ECO:0000256" key="27">
    <source>
        <dbReference type="ARBA" id="ARBA00093384"/>
    </source>
</evidence>
<feature type="domain" description="Adaptive response protein AidB N-terminal" evidence="31">
    <location>
        <begin position="251"/>
        <end position="383"/>
    </location>
</feature>
<dbReference type="PROSITE" id="PS51420">
    <property type="entry name" value="RHO"/>
    <property type="match status" value="1"/>
</dbReference>
<keyword evidence="19" id="KW-0342">GTP-binding</keyword>
<sequence length="821" mass="91397">MEDYKYLFKVVLVGNAGVGKTCLVRKFTQGIFPPGQSATIGVDFMIKTVKVDDDKIKLQIWDTAGQERFRSITQSYYRSAHAIVLVYDVSSQPSFDCLPEWLAEIESYANRRVLKILVGNKVDKGDDREVPERVGRDFSEVNNFDYFLETSALNSTNVDQLFESVATRLTKDMKASDQKYKAYKASQPSNQSINLLDRAQQQTSKSFWSEVSTMRYSPIRTFVRMSSIGRASLFAHAKTGGFAQPAPVLRNPYRDDPLLDRVLKRLLPRADYDKISHDLSKFGDRIVSEIDELGRQAELNQPRLEPYDAWGNRVDNLIVCKEWNRLKEICAEEGLISIGYDEKVDGLTRRLQQVAKLYLFSPSAGLSTCPMAMTDGCIKTLKTLGLYDNHRFSTETVNRLVSRDGKKAWTSGQWMTEKKGGSDVAGGCDTYAVQEKENFYRLYGYKWFSSAIDADVALTLARIVDKQGNAVEGTRGLSLFLLRIKDDNGHLNGIQMIKLKNKLGTKQLPTAELLLDGAQAEIVSDPGRGVAGIANMLNITRIHNSIASVAGMRRIISLARDYSTRRTVFGRLQADWPLHTATLAKMEVETRGCFLLIFESARLLGMTESKQGTSEDSALLRLVTPIVKLYAGKQCVPLISEGIECFGGQGYIEDTGLPSILRDAQVTPIWEGTTNVLSLDVLRAFSGKEDVVSLFYKRINELLANAGKVSELKDVIAKVENGLKQLQSQLGKATQAAKSGSGVHVDAGARDIAFSIARIYIGALLAEQAADSKLPTDLQVAIRFCESPLVQLEFDSFTQHKIDKDNQIVFENYAGRKSSKI</sequence>
<evidence type="ECO:0000256" key="9">
    <source>
        <dbReference type="ARBA" id="ARBA00011984"/>
    </source>
</evidence>
<keyword evidence="23" id="KW-0636">Prenylation</keyword>
<evidence type="ECO:0000256" key="17">
    <source>
        <dbReference type="ARBA" id="ARBA00022842"/>
    </source>
</evidence>
<dbReference type="InterPro" id="IPR009100">
    <property type="entry name" value="AcylCoA_DH/oxidase_NM_dom_sf"/>
</dbReference>
<evidence type="ECO:0000313" key="33">
    <source>
        <dbReference type="EMBL" id="PAV63784.1"/>
    </source>
</evidence>
<dbReference type="InterPro" id="IPR053998">
    <property type="entry name" value="ACDH-11_C"/>
</dbReference>
<dbReference type="Pfam" id="PF02770">
    <property type="entry name" value="Acyl-CoA_dh_M"/>
    <property type="match status" value="1"/>
</dbReference>
<comment type="caution">
    <text evidence="33">The sequence shown here is derived from an EMBL/GenBank/DDBJ whole genome shotgun (WGS) entry which is preliminary data.</text>
</comment>
<keyword evidence="20" id="KW-0472">Membrane</keyword>
<dbReference type="SUPFAM" id="SSF52540">
    <property type="entry name" value="P-loop containing nucleoside triphosphate hydrolases"/>
    <property type="match status" value="1"/>
</dbReference>
<keyword evidence="16" id="KW-0274">FAD</keyword>
<dbReference type="SMART" id="SM00173">
    <property type="entry name" value="RAS"/>
    <property type="match status" value="1"/>
</dbReference>
<dbReference type="Gene3D" id="2.40.110.20">
    <property type="match status" value="1"/>
</dbReference>
<dbReference type="Pfam" id="PF00071">
    <property type="entry name" value="Ras"/>
    <property type="match status" value="1"/>
</dbReference>
<dbReference type="InterPro" id="IPR006091">
    <property type="entry name" value="Acyl-CoA_Oxase/DH_mid-dom"/>
</dbReference>
<evidence type="ECO:0000259" key="32">
    <source>
        <dbReference type="Pfam" id="PF22217"/>
    </source>
</evidence>
<proteinExistence type="inferred from homology"/>
<dbReference type="GO" id="GO:0046872">
    <property type="term" value="F:metal ion binding"/>
    <property type="evidence" value="ECO:0007669"/>
    <property type="project" value="UniProtKB-KW"/>
</dbReference>
<keyword evidence="28" id="KW-0175">Coiled coil</keyword>
<evidence type="ECO:0000256" key="11">
    <source>
        <dbReference type="ARBA" id="ARBA00022490"/>
    </source>
</evidence>
<dbReference type="GO" id="GO:0005525">
    <property type="term" value="F:GTP binding"/>
    <property type="evidence" value="ECO:0007669"/>
    <property type="project" value="UniProtKB-KW"/>
</dbReference>
<name>A0A2A2JPX3_9BILA</name>
<keyword evidence="24" id="KW-0968">Cytoplasmic vesicle</keyword>
<keyword evidence="15" id="KW-0378">Hydrolase</keyword>
<evidence type="ECO:0000256" key="4">
    <source>
        <dbReference type="ARBA" id="ARBA00004371"/>
    </source>
</evidence>
<dbReference type="EC" id="3.6.5.2" evidence="9"/>
<comment type="function">
    <text evidence="27">The small GTPases Rab are key regulators of intracellular membrane trafficking, from the formation of transport vesicles to their fusion with membranes. Rabs cycle between an inactive GDP-bound form and an active GTP-bound form that is able to recruit to membranes different sets of downstream effectors directly responsible for vesicle formation, movement, tethering and fusion. RAB30 is required for maintaining the structural integrity of the Golgi apparatus, possibly by mediating interactions with cytoplasmic scaffolding proteins. Facilitates lipid homeostasis during fasting by regulating hepatic protein and lipid trafficking in a PPAR-alpha-dependent manner. Promotes autophagosome biogenesis during bacterial infection such as group A Streptococcus infection.</text>
</comment>
<evidence type="ECO:0000256" key="16">
    <source>
        <dbReference type="ARBA" id="ARBA00022827"/>
    </source>
</evidence>
<keyword evidence="11" id="KW-0963">Cytoplasm</keyword>
<dbReference type="InterPro" id="IPR041504">
    <property type="entry name" value="AidB_N"/>
</dbReference>
<dbReference type="InterPro" id="IPR005225">
    <property type="entry name" value="Small_GTP-bd"/>
</dbReference>
<protein>
    <recommendedName>
        <fullName evidence="26">Ras-related protein Rab-30</fullName>
        <ecNumber evidence="9">3.6.5.2</ecNumber>
    </recommendedName>
</protein>
<evidence type="ECO:0000256" key="25">
    <source>
        <dbReference type="ARBA" id="ARBA00047660"/>
    </source>
</evidence>
<dbReference type="SUPFAM" id="SSF56645">
    <property type="entry name" value="Acyl-CoA dehydrogenase NM domain-like"/>
    <property type="match status" value="1"/>
</dbReference>
<reference evidence="33 34" key="1">
    <citation type="journal article" date="2017" name="Curr. Biol.">
        <title>Genome architecture and evolution of a unichromosomal asexual nematode.</title>
        <authorList>
            <person name="Fradin H."/>
            <person name="Zegar C."/>
            <person name="Gutwein M."/>
            <person name="Lucas J."/>
            <person name="Kovtun M."/>
            <person name="Corcoran D."/>
            <person name="Baugh L.R."/>
            <person name="Kiontke K."/>
            <person name="Gunsalus K."/>
            <person name="Fitch D.H."/>
            <person name="Piano F."/>
        </authorList>
    </citation>
    <scope>NUCLEOTIDE SEQUENCE [LARGE SCALE GENOMIC DNA]</scope>
    <source>
        <strain evidence="33">PF1309</strain>
    </source>
</reference>
<dbReference type="Gene3D" id="1.20.140.10">
    <property type="entry name" value="Butyryl-CoA Dehydrogenase, subunit A, domain 3"/>
    <property type="match status" value="1"/>
</dbReference>
<evidence type="ECO:0000256" key="24">
    <source>
        <dbReference type="ARBA" id="ARBA00023329"/>
    </source>
</evidence>
<dbReference type="PANTHER" id="PTHR42707">
    <property type="entry name" value="ACYL-COA DEHYDROGENASE"/>
    <property type="match status" value="1"/>
</dbReference>
<evidence type="ECO:0000256" key="10">
    <source>
        <dbReference type="ARBA" id="ARBA00022481"/>
    </source>
</evidence>
<dbReference type="GO" id="GO:0005764">
    <property type="term" value="C:lysosome"/>
    <property type="evidence" value="ECO:0007669"/>
    <property type="project" value="UniProtKB-SubCell"/>
</dbReference>
<dbReference type="Gene3D" id="6.10.250.600">
    <property type="match status" value="1"/>
</dbReference>
<dbReference type="Pfam" id="PF18158">
    <property type="entry name" value="AidB_N"/>
    <property type="match status" value="1"/>
</dbReference>
<dbReference type="GO" id="GO:0000421">
    <property type="term" value="C:autophagosome membrane"/>
    <property type="evidence" value="ECO:0007669"/>
    <property type="project" value="UniProtKB-SubCell"/>
</dbReference>
<evidence type="ECO:0000256" key="14">
    <source>
        <dbReference type="ARBA" id="ARBA00022741"/>
    </source>
</evidence>
<dbReference type="GO" id="GO:0005794">
    <property type="term" value="C:Golgi apparatus"/>
    <property type="evidence" value="ECO:0007669"/>
    <property type="project" value="UniProtKB-SubCell"/>
</dbReference>
<dbReference type="InterPro" id="IPR027417">
    <property type="entry name" value="P-loop_NTPase"/>
</dbReference>
<gene>
    <name evidence="33" type="ORF">WR25_26296</name>
</gene>
<keyword evidence="10" id="KW-0488">Methylation</keyword>
<dbReference type="GO" id="GO:0003995">
    <property type="term" value="F:acyl-CoA dehydrogenase activity"/>
    <property type="evidence" value="ECO:0007669"/>
    <property type="project" value="TreeGrafter"/>
</dbReference>
<evidence type="ECO:0000256" key="5">
    <source>
        <dbReference type="ARBA" id="ARBA00004423"/>
    </source>
</evidence>
<evidence type="ECO:0000256" key="7">
    <source>
        <dbReference type="ARBA" id="ARBA00006270"/>
    </source>
</evidence>
<comment type="similarity">
    <text evidence="8">Belongs to the acyl-CoA dehydrogenase family.</text>
</comment>
<comment type="similarity">
    <text evidence="7">Belongs to the small GTPase superfamily. Rab family.</text>
</comment>
<evidence type="ECO:0000313" key="34">
    <source>
        <dbReference type="Proteomes" id="UP000218231"/>
    </source>
</evidence>
<evidence type="ECO:0000256" key="12">
    <source>
        <dbReference type="ARBA" id="ARBA00022630"/>
    </source>
</evidence>
<evidence type="ECO:0000256" key="20">
    <source>
        <dbReference type="ARBA" id="ARBA00023136"/>
    </source>
</evidence>
<keyword evidence="13" id="KW-0479">Metal-binding</keyword>
<keyword evidence="14" id="KW-0547">Nucleotide-binding</keyword>
<evidence type="ECO:0000256" key="22">
    <source>
        <dbReference type="ARBA" id="ARBA00023288"/>
    </source>
</evidence>
<evidence type="ECO:0000256" key="19">
    <source>
        <dbReference type="ARBA" id="ARBA00023134"/>
    </source>
</evidence>
<dbReference type="SMART" id="SM00174">
    <property type="entry name" value="RHO"/>
    <property type="match status" value="1"/>
</dbReference>
<accession>A0A2A2JPX3</accession>
<evidence type="ECO:0000256" key="23">
    <source>
        <dbReference type="ARBA" id="ARBA00023289"/>
    </source>
</evidence>
<evidence type="ECO:0000256" key="8">
    <source>
        <dbReference type="ARBA" id="ARBA00009347"/>
    </source>
</evidence>
<dbReference type="GO" id="GO:0003925">
    <property type="term" value="F:G protein activity"/>
    <property type="evidence" value="ECO:0007669"/>
    <property type="project" value="UniProtKB-EC"/>
</dbReference>
<evidence type="ECO:0000256" key="18">
    <source>
        <dbReference type="ARBA" id="ARBA00023034"/>
    </source>
</evidence>
<evidence type="ECO:0000256" key="26">
    <source>
        <dbReference type="ARBA" id="ARBA00067826"/>
    </source>
</evidence>
<evidence type="ECO:0000256" key="6">
    <source>
        <dbReference type="ARBA" id="ARBA00004652"/>
    </source>
</evidence>
<dbReference type="FunFam" id="3.40.50.300:FF:000440">
    <property type="entry name" value="Ras-related protein Rab-30"/>
    <property type="match status" value="1"/>
</dbReference>
<dbReference type="NCBIfam" id="TIGR00231">
    <property type="entry name" value="small_GTP"/>
    <property type="match status" value="1"/>
</dbReference>
<dbReference type="InterPro" id="IPR001806">
    <property type="entry name" value="Small_GTPase"/>
</dbReference>
<feature type="domain" description="Acyl-CoA oxidase/dehydrogenase middle" evidence="30">
    <location>
        <begin position="413"/>
        <end position="516"/>
    </location>
</feature>
<dbReference type="PANTHER" id="PTHR42707:SF2">
    <property type="entry name" value="ACD11 DEHYDROGENASE"/>
    <property type="match status" value="1"/>
</dbReference>
<evidence type="ECO:0000256" key="13">
    <source>
        <dbReference type="ARBA" id="ARBA00022723"/>
    </source>
</evidence>